<gene>
    <name evidence="2" type="ORF">JGUZn3_05820</name>
</gene>
<evidence type="ECO:0000256" key="1">
    <source>
        <dbReference type="SAM" id="MobiDB-lite"/>
    </source>
</evidence>
<organism evidence="2 3">
    <name type="scientific">Entomobacter blattae</name>
    <dbReference type="NCBI Taxonomy" id="2762277"/>
    <lineage>
        <taxon>Bacteria</taxon>
        <taxon>Pseudomonadati</taxon>
        <taxon>Pseudomonadota</taxon>
        <taxon>Alphaproteobacteria</taxon>
        <taxon>Acetobacterales</taxon>
        <taxon>Acetobacteraceae</taxon>
        <taxon>Entomobacter</taxon>
    </lineage>
</organism>
<evidence type="ECO:0000313" key="2">
    <source>
        <dbReference type="EMBL" id="QNT77827.1"/>
    </source>
</evidence>
<protein>
    <submittedName>
        <fullName evidence="2">Uncharacterized protein</fullName>
    </submittedName>
</protein>
<sequence length="66" mass="7340">MLLDIPKRLHRKVAPNSATSSSKPYSKGKVVRAQRSEPRFAFFTAGLGIDGVGMQSPTYFLEKSHF</sequence>
<evidence type="ECO:0000313" key="3">
    <source>
        <dbReference type="Proteomes" id="UP000516349"/>
    </source>
</evidence>
<feature type="region of interest" description="Disordered" evidence="1">
    <location>
        <begin position="1"/>
        <end position="30"/>
    </location>
</feature>
<dbReference type="Proteomes" id="UP000516349">
    <property type="component" value="Chromosome"/>
</dbReference>
<reference evidence="2 3" key="1">
    <citation type="submission" date="2020-08" db="EMBL/GenBank/DDBJ databases">
        <title>Complete genome sequence of Entomobacter blattae G55GP.</title>
        <authorList>
            <person name="Poehlein A."/>
            <person name="Guzman J."/>
            <person name="Daniel R."/>
            <person name="Vilcinskas A."/>
        </authorList>
    </citation>
    <scope>NUCLEOTIDE SEQUENCE [LARGE SCALE GENOMIC DNA]</scope>
    <source>
        <strain evidence="2 3">G55GP</strain>
    </source>
</reference>
<name>A0A7H1NPW7_9PROT</name>
<dbReference type="EMBL" id="CP060244">
    <property type="protein sequence ID" value="QNT77827.1"/>
    <property type="molecule type" value="Genomic_DNA"/>
</dbReference>
<proteinExistence type="predicted"/>
<keyword evidence="3" id="KW-1185">Reference proteome</keyword>
<accession>A0A7H1NPW7</accession>
<dbReference type="AlphaFoldDB" id="A0A7H1NPW7"/>
<dbReference type="KEGG" id="ebla:JGUZn3_05820"/>